<feature type="region of interest" description="Disordered" evidence="2">
    <location>
        <begin position="32"/>
        <end position="56"/>
    </location>
</feature>
<dbReference type="SMART" id="SM01152">
    <property type="entry name" value="DUF167"/>
    <property type="match status" value="1"/>
</dbReference>
<dbReference type="Proteomes" id="UP001152795">
    <property type="component" value="Unassembled WGS sequence"/>
</dbReference>
<dbReference type="PANTHER" id="PTHR13420">
    <property type="entry name" value="UPF0235 PROTEIN C15ORF40"/>
    <property type="match status" value="1"/>
</dbReference>
<evidence type="ECO:0000313" key="3">
    <source>
        <dbReference type="EMBL" id="CAB4002649.1"/>
    </source>
</evidence>
<dbReference type="GO" id="GO:0005737">
    <property type="term" value="C:cytoplasm"/>
    <property type="evidence" value="ECO:0007669"/>
    <property type="project" value="TreeGrafter"/>
</dbReference>
<dbReference type="InterPro" id="IPR036591">
    <property type="entry name" value="YggU-like_sf"/>
</dbReference>
<gene>
    <name evidence="3" type="ORF">PACLA_8A066647</name>
</gene>
<dbReference type="PANTHER" id="PTHR13420:SF7">
    <property type="entry name" value="UPF0235 PROTEIN C15ORF40"/>
    <property type="match status" value="1"/>
</dbReference>
<dbReference type="Gene3D" id="3.30.1200.10">
    <property type="entry name" value="YggU-like"/>
    <property type="match status" value="1"/>
</dbReference>
<evidence type="ECO:0000256" key="1">
    <source>
        <dbReference type="ARBA" id="ARBA00010364"/>
    </source>
</evidence>
<dbReference type="OrthoDB" id="244097at2759"/>
<evidence type="ECO:0000256" key="2">
    <source>
        <dbReference type="SAM" id="MobiDB-lite"/>
    </source>
</evidence>
<evidence type="ECO:0000313" key="4">
    <source>
        <dbReference type="Proteomes" id="UP001152795"/>
    </source>
</evidence>
<dbReference type="HAMAP" id="MF_00634">
    <property type="entry name" value="UPF0235"/>
    <property type="match status" value="1"/>
</dbReference>
<dbReference type="SUPFAM" id="SSF69786">
    <property type="entry name" value="YggU-like"/>
    <property type="match status" value="1"/>
</dbReference>
<dbReference type="NCBIfam" id="TIGR00251">
    <property type="entry name" value="DUF167 family protein"/>
    <property type="match status" value="1"/>
</dbReference>
<dbReference type="AlphaFoldDB" id="A0A6S7HEF0"/>
<dbReference type="InterPro" id="IPR003746">
    <property type="entry name" value="DUF167"/>
</dbReference>
<comment type="similarity">
    <text evidence="1">Belongs to the UPF0235 family.</text>
</comment>
<dbReference type="Pfam" id="PF02594">
    <property type="entry name" value="DUF167"/>
    <property type="match status" value="1"/>
</dbReference>
<protein>
    <submittedName>
        <fullName evidence="3">Uncharacterized protein</fullName>
    </submittedName>
</protein>
<keyword evidence="4" id="KW-1185">Reference proteome</keyword>
<reference evidence="3" key="1">
    <citation type="submission" date="2020-04" db="EMBL/GenBank/DDBJ databases">
        <authorList>
            <person name="Alioto T."/>
            <person name="Alioto T."/>
            <person name="Gomez Garrido J."/>
        </authorList>
    </citation>
    <scope>NUCLEOTIDE SEQUENCE</scope>
    <source>
        <strain evidence="3">A484AB</strain>
    </source>
</reference>
<proteinExistence type="inferred from homology"/>
<name>A0A6S7HEF0_PARCT</name>
<dbReference type="EMBL" id="CACRXK020004408">
    <property type="protein sequence ID" value="CAB4002649.1"/>
    <property type="molecule type" value="Genomic_DNA"/>
</dbReference>
<organism evidence="3 4">
    <name type="scientific">Paramuricea clavata</name>
    <name type="common">Red gorgonian</name>
    <name type="synonym">Violescent sea-whip</name>
    <dbReference type="NCBI Taxonomy" id="317549"/>
    <lineage>
        <taxon>Eukaryota</taxon>
        <taxon>Metazoa</taxon>
        <taxon>Cnidaria</taxon>
        <taxon>Anthozoa</taxon>
        <taxon>Octocorallia</taxon>
        <taxon>Malacalcyonacea</taxon>
        <taxon>Plexauridae</taxon>
        <taxon>Paramuricea</taxon>
    </lineage>
</organism>
<comment type="caution">
    <text evidence="3">The sequence shown here is derived from an EMBL/GenBank/DDBJ whole genome shotgun (WGS) entry which is preliminary data.</text>
</comment>
<accession>A0A6S7HEF0</accession>
<sequence>MQQMSYNILITRTFSLRAHSKFKMDMLSRCRKQIPKSPETKRRSPRIAQHSQPSTTKRIVRTDINDKCFANIDSSLPAISQRQNGNIILRILAKPGTKQSGITDIADDCIGVRVGAPAREGEANAELVTYLASILRLRKTNIIVEKGLRSQIKSVLVNKNGLTIDRVRGLVEQEVSKGSE</sequence>